<organism evidence="1 2">
    <name type="scientific">Elysia crispata</name>
    <name type="common">lettuce slug</name>
    <dbReference type="NCBI Taxonomy" id="231223"/>
    <lineage>
        <taxon>Eukaryota</taxon>
        <taxon>Metazoa</taxon>
        <taxon>Spiralia</taxon>
        <taxon>Lophotrochozoa</taxon>
        <taxon>Mollusca</taxon>
        <taxon>Gastropoda</taxon>
        <taxon>Heterobranchia</taxon>
        <taxon>Euthyneura</taxon>
        <taxon>Panpulmonata</taxon>
        <taxon>Sacoglossa</taxon>
        <taxon>Placobranchoidea</taxon>
        <taxon>Plakobranchidae</taxon>
        <taxon>Elysia</taxon>
    </lineage>
</organism>
<protein>
    <submittedName>
        <fullName evidence="1">Uncharacterized protein</fullName>
    </submittedName>
</protein>
<gene>
    <name evidence="1" type="ORF">RRG08_018143</name>
</gene>
<sequence length="148" mass="16413">MKENIESALPNVSLSLPVFKPARDNNVFHRLSDYGAGRVQPHPNMSGEAKSSTNELPFAVCIRERQGVTVPLPSPKLHHIAAFGFHNHLLLQTYSLNKRVLDIVAVEGTESSYSPAQISRDFPVSWRGMSSRTWNLSTCGQVKRNGQS</sequence>
<dbReference type="Proteomes" id="UP001283361">
    <property type="component" value="Unassembled WGS sequence"/>
</dbReference>
<evidence type="ECO:0000313" key="2">
    <source>
        <dbReference type="Proteomes" id="UP001283361"/>
    </source>
</evidence>
<evidence type="ECO:0000313" key="1">
    <source>
        <dbReference type="EMBL" id="KAK3796142.1"/>
    </source>
</evidence>
<reference evidence="1" key="1">
    <citation type="journal article" date="2023" name="G3 (Bethesda)">
        <title>A reference genome for the long-term kleptoplast-retaining sea slug Elysia crispata morphotype clarki.</title>
        <authorList>
            <person name="Eastman K.E."/>
            <person name="Pendleton A.L."/>
            <person name="Shaikh M.A."/>
            <person name="Suttiyut T."/>
            <person name="Ogas R."/>
            <person name="Tomko P."/>
            <person name="Gavelis G."/>
            <person name="Widhalm J.R."/>
            <person name="Wisecaver J.H."/>
        </authorList>
    </citation>
    <scope>NUCLEOTIDE SEQUENCE</scope>
    <source>
        <strain evidence="1">ECLA1</strain>
    </source>
</reference>
<accession>A0AAE1E6W1</accession>
<proteinExistence type="predicted"/>
<dbReference type="EMBL" id="JAWDGP010000919">
    <property type="protein sequence ID" value="KAK3796142.1"/>
    <property type="molecule type" value="Genomic_DNA"/>
</dbReference>
<dbReference type="AlphaFoldDB" id="A0AAE1E6W1"/>
<name>A0AAE1E6W1_9GAST</name>
<comment type="caution">
    <text evidence="1">The sequence shown here is derived from an EMBL/GenBank/DDBJ whole genome shotgun (WGS) entry which is preliminary data.</text>
</comment>
<keyword evidence="2" id="KW-1185">Reference proteome</keyword>